<accession>A0A5J4X6J0</accession>
<gene>
    <name evidence="3" type="ORF">EZS28_001973</name>
</gene>
<dbReference type="Pfam" id="PF00078">
    <property type="entry name" value="RVT_1"/>
    <property type="match status" value="1"/>
</dbReference>
<comment type="caution">
    <text evidence="3">The sequence shown here is derived from an EMBL/GenBank/DDBJ whole genome shotgun (WGS) entry which is preliminary data.</text>
</comment>
<dbReference type="EMBL" id="SNRW01000226">
    <property type="protein sequence ID" value="KAA6402492.1"/>
    <property type="molecule type" value="Genomic_DNA"/>
</dbReference>
<name>A0A5J4X6J0_9EUKA</name>
<evidence type="ECO:0000259" key="2">
    <source>
        <dbReference type="PROSITE" id="PS50878"/>
    </source>
</evidence>
<feature type="compositionally biased region" description="Basic and acidic residues" evidence="1">
    <location>
        <begin position="64"/>
        <end position="74"/>
    </location>
</feature>
<feature type="region of interest" description="Disordered" evidence="1">
    <location>
        <begin position="48"/>
        <end position="78"/>
    </location>
</feature>
<dbReference type="OrthoDB" id="6764824at2759"/>
<dbReference type="PROSITE" id="PS50878">
    <property type="entry name" value="RT_POL"/>
    <property type="match status" value="1"/>
</dbReference>
<dbReference type="SUPFAM" id="SSF56672">
    <property type="entry name" value="DNA/RNA polymerases"/>
    <property type="match status" value="1"/>
</dbReference>
<reference evidence="3 4" key="1">
    <citation type="submission" date="2019-03" db="EMBL/GenBank/DDBJ databases">
        <title>Single cell metagenomics reveals metabolic interactions within the superorganism composed of flagellate Streblomastix strix and complex community of Bacteroidetes bacteria on its surface.</title>
        <authorList>
            <person name="Treitli S.C."/>
            <person name="Kolisko M."/>
            <person name="Husnik F."/>
            <person name="Keeling P."/>
            <person name="Hampl V."/>
        </authorList>
    </citation>
    <scope>NUCLEOTIDE SEQUENCE [LARGE SCALE GENOMIC DNA]</scope>
    <source>
        <strain evidence="3">ST1C</strain>
    </source>
</reference>
<dbReference type="PANTHER" id="PTHR33050:SF7">
    <property type="entry name" value="RIBONUCLEASE H"/>
    <property type="match status" value="1"/>
</dbReference>
<evidence type="ECO:0000313" key="4">
    <source>
        <dbReference type="Proteomes" id="UP000324800"/>
    </source>
</evidence>
<dbReference type="Proteomes" id="UP000324800">
    <property type="component" value="Unassembled WGS sequence"/>
</dbReference>
<feature type="compositionally biased region" description="Polar residues" evidence="1">
    <location>
        <begin position="50"/>
        <end position="62"/>
    </location>
</feature>
<evidence type="ECO:0000313" key="3">
    <source>
        <dbReference type="EMBL" id="KAA6402492.1"/>
    </source>
</evidence>
<protein>
    <recommendedName>
        <fullName evidence="2">Reverse transcriptase domain-containing protein</fullName>
    </recommendedName>
</protein>
<dbReference type="AlphaFoldDB" id="A0A5J4X6J0"/>
<dbReference type="Gene3D" id="3.10.10.10">
    <property type="entry name" value="HIV Type 1 Reverse Transcriptase, subunit A, domain 1"/>
    <property type="match status" value="1"/>
</dbReference>
<proteinExistence type="predicted"/>
<sequence length="328" mass="37847">MQHQQIAGEAAQVFHALGETFSTNVNVRRVASSTDSIASGQVGVAGIKPTNIQTAPSTQLQRNPVREPKVEKKGGRTPVGKGRLAALTARCEPPDGSNLWEFRIEQRRIFIHQKSFLGLQWRKYYSLNQTWEGGGKTIRYQETWKLVKIVVFIQKGFLLLFKKRGQRKDIVRESENLSVLGLKRRGNSIQREIGGRIKRKHNRVKHPEQAKWFNPTFILPKPHQKWRKILDASALNQEIQTIHFKMNGTDQVRDLIRKGDWATSLDLKSAFHHLTVYPPHRPYLAFDTMGIFYQYRAMPFGTQHSPIFFAQALAMVLMKRRRESDIRI</sequence>
<feature type="domain" description="Reverse transcriptase" evidence="2">
    <location>
        <begin position="200"/>
        <end position="328"/>
    </location>
</feature>
<evidence type="ECO:0000256" key="1">
    <source>
        <dbReference type="SAM" id="MobiDB-lite"/>
    </source>
</evidence>
<dbReference type="InterPro" id="IPR043502">
    <property type="entry name" value="DNA/RNA_pol_sf"/>
</dbReference>
<dbReference type="PANTHER" id="PTHR33050">
    <property type="entry name" value="REVERSE TRANSCRIPTASE DOMAIN-CONTAINING PROTEIN"/>
    <property type="match status" value="1"/>
</dbReference>
<organism evidence="3 4">
    <name type="scientific">Streblomastix strix</name>
    <dbReference type="NCBI Taxonomy" id="222440"/>
    <lineage>
        <taxon>Eukaryota</taxon>
        <taxon>Metamonada</taxon>
        <taxon>Preaxostyla</taxon>
        <taxon>Oxymonadida</taxon>
        <taxon>Streblomastigidae</taxon>
        <taxon>Streblomastix</taxon>
    </lineage>
</organism>
<dbReference type="InterPro" id="IPR052055">
    <property type="entry name" value="Hepadnavirus_pol/RT"/>
</dbReference>
<dbReference type="InterPro" id="IPR000477">
    <property type="entry name" value="RT_dom"/>
</dbReference>